<feature type="region of interest" description="Disordered" evidence="1">
    <location>
        <begin position="1"/>
        <end position="21"/>
    </location>
</feature>
<organism evidence="2">
    <name type="scientific">Mimiviridae sp. ChoanoV1</name>
    <dbReference type="NCBI Taxonomy" id="2596887"/>
    <lineage>
        <taxon>Viruses</taxon>
        <taxon>Varidnaviria</taxon>
        <taxon>Bamfordvirae</taxon>
        <taxon>Nucleocytoviricota</taxon>
        <taxon>Megaviricetes</taxon>
        <taxon>Imitervirales</taxon>
        <taxon>Schizomimiviridae</taxon>
    </lineage>
</organism>
<accession>A0A5B8IH08</accession>
<protein>
    <submittedName>
        <fullName evidence="2">Uncharacterized protein</fullName>
    </submittedName>
</protein>
<evidence type="ECO:0000256" key="1">
    <source>
        <dbReference type="SAM" id="MobiDB-lite"/>
    </source>
</evidence>
<evidence type="ECO:0000313" key="2">
    <source>
        <dbReference type="EMBL" id="QDY51745.1"/>
    </source>
</evidence>
<dbReference type="EMBL" id="MK250085">
    <property type="protein sequence ID" value="QDY51745.1"/>
    <property type="molecule type" value="Genomic_DNA"/>
</dbReference>
<feature type="compositionally biased region" description="Polar residues" evidence="1">
    <location>
        <begin position="1"/>
        <end position="11"/>
    </location>
</feature>
<gene>
    <name evidence="2" type="ORF">1_130</name>
</gene>
<name>A0A5B8IH08_9VIRU</name>
<sequence length="56" mass="6342">MDTNQNTTESTNTKEPEVVPMDTTEELLPECQGCVENQPNQEAHMDYGGCLYVEYN</sequence>
<proteinExistence type="predicted"/>
<reference evidence="2" key="1">
    <citation type="submission" date="2018-11" db="EMBL/GenBank/DDBJ databases">
        <title>A distinct lineage of giant viruses engineers rhodopsin photosystems in predatory marine eukaryotes.</title>
        <authorList>
            <person name="Needham D.M."/>
            <person name="Yoshizawa S."/>
            <person name="Hosaka T."/>
            <person name="Poirier C."/>
            <person name="Choi C.-J."/>
            <person name="Hehenberger E."/>
            <person name="Irwin N.A.T."/>
            <person name="Wilken S."/>
            <person name="Yung C.-M."/>
            <person name="Bachy C."/>
            <person name="Kurihara R."/>
            <person name="Nakajima Y."/>
            <person name="Kojima K."/>
            <person name="Kimura-Someya T."/>
            <person name="Leonard G."/>
            <person name="Malmstrom R.R."/>
            <person name="Mende D."/>
            <person name="Olson D.K."/>
            <person name="Sudo Y."/>
            <person name="Sudek S."/>
            <person name="Richards T.A."/>
            <person name="DeLong E.F."/>
            <person name="Keeling P.J."/>
            <person name="Santoro A.E."/>
            <person name="Shirouzu M."/>
            <person name="Iwasaki W."/>
            <person name="Worden A.Z."/>
        </authorList>
    </citation>
    <scope>NUCLEOTIDE SEQUENCE</scope>
</reference>